<feature type="compositionally biased region" description="Basic and acidic residues" evidence="1">
    <location>
        <begin position="59"/>
        <end position="76"/>
    </location>
</feature>
<evidence type="ECO:0000256" key="1">
    <source>
        <dbReference type="SAM" id="MobiDB-lite"/>
    </source>
</evidence>
<reference evidence="2 3" key="1">
    <citation type="submission" date="2019-05" db="EMBL/GenBank/DDBJ databases">
        <title>Another draft genome of Portunus trituberculatus and its Hox gene families provides insights of decapod evolution.</title>
        <authorList>
            <person name="Jeong J.-H."/>
            <person name="Song I."/>
            <person name="Kim S."/>
            <person name="Choi T."/>
            <person name="Kim D."/>
            <person name="Ryu S."/>
            <person name="Kim W."/>
        </authorList>
    </citation>
    <scope>NUCLEOTIDE SEQUENCE [LARGE SCALE GENOMIC DNA]</scope>
    <source>
        <tissue evidence="2">Muscle</tissue>
    </source>
</reference>
<evidence type="ECO:0000313" key="2">
    <source>
        <dbReference type="EMBL" id="MPC20945.1"/>
    </source>
</evidence>
<comment type="caution">
    <text evidence="2">The sequence shown here is derived from an EMBL/GenBank/DDBJ whole genome shotgun (WGS) entry which is preliminary data.</text>
</comment>
<sequence length="84" mass="9922">MSANREQYCWLARRLIKEVQFIYEYRAARRPLCYVGEDEDEASEQINEHSPQAVFARGHRLEEEHKQHVHSDHQEEPAVEGASE</sequence>
<dbReference type="AlphaFoldDB" id="A0A5B7DIJ1"/>
<gene>
    <name evidence="2" type="ORF">E2C01_013909</name>
</gene>
<feature type="region of interest" description="Disordered" evidence="1">
    <location>
        <begin position="43"/>
        <end position="84"/>
    </location>
</feature>
<name>A0A5B7DIJ1_PORTR</name>
<protein>
    <submittedName>
        <fullName evidence="2">Uncharacterized protein</fullName>
    </submittedName>
</protein>
<evidence type="ECO:0000313" key="3">
    <source>
        <dbReference type="Proteomes" id="UP000324222"/>
    </source>
</evidence>
<organism evidence="2 3">
    <name type="scientific">Portunus trituberculatus</name>
    <name type="common">Swimming crab</name>
    <name type="synonym">Neptunus trituberculatus</name>
    <dbReference type="NCBI Taxonomy" id="210409"/>
    <lineage>
        <taxon>Eukaryota</taxon>
        <taxon>Metazoa</taxon>
        <taxon>Ecdysozoa</taxon>
        <taxon>Arthropoda</taxon>
        <taxon>Crustacea</taxon>
        <taxon>Multicrustacea</taxon>
        <taxon>Malacostraca</taxon>
        <taxon>Eumalacostraca</taxon>
        <taxon>Eucarida</taxon>
        <taxon>Decapoda</taxon>
        <taxon>Pleocyemata</taxon>
        <taxon>Brachyura</taxon>
        <taxon>Eubrachyura</taxon>
        <taxon>Portunoidea</taxon>
        <taxon>Portunidae</taxon>
        <taxon>Portuninae</taxon>
        <taxon>Portunus</taxon>
    </lineage>
</organism>
<proteinExistence type="predicted"/>
<accession>A0A5B7DIJ1</accession>
<dbReference type="Proteomes" id="UP000324222">
    <property type="component" value="Unassembled WGS sequence"/>
</dbReference>
<keyword evidence="3" id="KW-1185">Reference proteome</keyword>
<dbReference type="EMBL" id="VSRR010000928">
    <property type="protein sequence ID" value="MPC20945.1"/>
    <property type="molecule type" value="Genomic_DNA"/>
</dbReference>